<accession>A0AAV7UFA5</accession>
<evidence type="ECO:0000313" key="1">
    <source>
        <dbReference type="EMBL" id="KAJ1187660.1"/>
    </source>
</evidence>
<keyword evidence="2" id="KW-1185">Reference proteome</keyword>
<gene>
    <name evidence="1" type="ORF">NDU88_004434</name>
</gene>
<comment type="caution">
    <text evidence="1">The sequence shown here is derived from an EMBL/GenBank/DDBJ whole genome shotgun (WGS) entry which is preliminary data.</text>
</comment>
<name>A0AAV7UFA5_PLEWA</name>
<dbReference type="AlphaFoldDB" id="A0AAV7UFA5"/>
<proteinExistence type="predicted"/>
<evidence type="ECO:0000313" key="2">
    <source>
        <dbReference type="Proteomes" id="UP001066276"/>
    </source>
</evidence>
<dbReference type="EMBL" id="JANPWB010000005">
    <property type="protein sequence ID" value="KAJ1187660.1"/>
    <property type="molecule type" value="Genomic_DNA"/>
</dbReference>
<reference evidence="1" key="1">
    <citation type="journal article" date="2022" name="bioRxiv">
        <title>Sequencing and chromosome-scale assembly of the giantPleurodeles waltlgenome.</title>
        <authorList>
            <person name="Brown T."/>
            <person name="Elewa A."/>
            <person name="Iarovenko S."/>
            <person name="Subramanian E."/>
            <person name="Araus A.J."/>
            <person name="Petzold A."/>
            <person name="Susuki M."/>
            <person name="Suzuki K.-i.T."/>
            <person name="Hayashi T."/>
            <person name="Toyoda A."/>
            <person name="Oliveira C."/>
            <person name="Osipova E."/>
            <person name="Leigh N.D."/>
            <person name="Simon A."/>
            <person name="Yun M.H."/>
        </authorList>
    </citation>
    <scope>NUCLEOTIDE SEQUENCE</scope>
    <source>
        <strain evidence="1">20211129_DDA</strain>
        <tissue evidence="1">Liver</tissue>
    </source>
</reference>
<organism evidence="1 2">
    <name type="scientific">Pleurodeles waltl</name>
    <name type="common">Iberian ribbed newt</name>
    <dbReference type="NCBI Taxonomy" id="8319"/>
    <lineage>
        <taxon>Eukaryota</taxon>
        <taxon>Metazoa</taxon>
        <taxon>Chordata</taxon>
        <taxon>Craniata</taxon>
        <taxon>Vertebrata</taxon>
        <taxon>Euteleostomi</taxon>
        <taxon>Amphibia</taxon>
        <taxon>Batrachia</taxon>
        <taxon>Caudata</taxon>
        <taxon>Salamandroidea</taxon>
        <taxon>Salamandridae</taxon>
        <taxon>Pleurodelinae</taxon>
        <taxon>Pleurodeles</taxon>
    </lineage>
</organism>
<dbReference type="Proteomes" id="UP001066276">
    <property type="component" value="Chromosome 3_1"/>
</dbReference>
<sequence>MIPGTRGPGDGPPLGFSVVYWLTAPRRALPTVQEAAVSRGPPASPGVWYSSRGQSSHFSNLWGCGDAFFSPRSRCCFLWCPVGRSFPVPPQIEAPVSAGC</sequence>
<protein>
    <submittedName>
        <fullName evidence="1">Uncharacterized protein</fullName>
    </submittedName>
</protein>